<dbReference type="RefSeq" id="WP_306835412.1">
    <property type="nucleotide sequence ID" value="NZ_JAUSRF010000008.1"/>
</dbReference>
<evidence type="ECO:0000313" key="1">
    <source>
        <dbReference type="EMBL" id="MDP9837924.1"/>
    </source>
</evidence>
<proteinExistence type="predicted"/>
<dbReference type="Proteomes" id="UP001241472">
    <property type="component" value="Unassembled WGS sequence"/>
</dbReference>
<sequence length="258" mass="28693">MRFYLPKFKLAASQPPQDRLVSKLGGSPWGFPESRWSTCSDCGHPMSMVAQLEHAPPMIDIGVSGSVLHLFYCANLLCMSYGDPSSCEAVILTCEEIGTGLTEQPLNKDGERVVNDEIWISGWDAYDDIVTAEQIPSFYDEQIYTSLPEDTAHPYDFDLAWHTKAGGVPYWTGHGVTLDPAHTPCPSFELLLQLHETVYLEGEVAIEELADASINLYQHERFGEASYCVNFANLGTGTGFVFINRTASPPLVRWHWSP</sequence>
<reference evidence="1 2" key="1">
    <citation type="submission" date="2023-07" db="EMBL/GenBank/DDBJ databases">
        <title>Sorghum-associated microbial communities from plants grown in Nebraska, USA.</title>
        <authorList>
            <person name="Schachtman D."/>
        </authorList>
    </citation>
    <scope>NUCLEOTIDE SEQUENCE [LARGE SCALE GENOMIC DNA]</scope>
    <source>
        <strain evidence="1 2">DS1307</strain>
    </source>
</reference>
<comment type="caution">
    <text evidence="1">The sequence shown here is derived from an EMBL/GenBank/DDBJ whole genome shotgun (WGS) entry which is preliminary data.</text>
</comment>
<name>A0ABT9PW26_9HYPH</name>
<accession>A0ABT9PW26</accession>
<organism evidence="1 2">
    <name type="scientific">Neorhizobium huautlense</name>
    <dbReference type="NCBI Taxonomy" id="67774"/>
    <lineage>
        <taxon>Bacteria</taxon>
        <taxon>Pseudomonadati</taxon>
        <taxon>Pseudomonadota</taxon>
        <taxon>Alphaproteobacteria</taxon>
        <taxon>Hyphomicrobiales</taxon>
        <taxon>Rhizobiaceae</taxon>
        <taxon>Rhizobium/Agrobacterium group</taxon>
        <taxon>Neorhizobium</taxon>
    </lineage>
</organism>
<evidence type="ECO:0000313" key="2">
    <source>
        <dbReference type="Proteomes" id="UP001241472"/>
    </source>
</evidence>
<dbReference type="EMBL" id="JAUSRF010000008">
    <property type="protein sequence ID" value="MDP9837924.1"/>
    <property type="molecule type" value="Genomic_DNA"/>
</dbReference>
<dbReference type="Gene3D" id="2.30.320.10">
    <property type="entry name" value="YwqG-like"/>
    <property type="match status" value="1"/>
</dbReference>
<protein>
    <recommendedName>
        <fullName evidence="3">DUF1963 domain-containing protein</fullName>
    </recommendedName>
</protein>
<evidence type="ECO:0008006" key="3">
    <source>
        <dbReference type="Google" id="ProtNLM"/>
    </source>
</evidence>
<keyword evidence="2" id="KW-1185">Reference proteome</keyword>
<gene>
    <name evidence="1" type="ORF">J2T09_002684</name>
</gene>